<dbReference type="Pfam" id="PF14853">
    <property type="entry name" value="Fis1_TPR_C"/>
    <property type="match status" value="1"/>
</dbReference>
<keyword evidence="7 9" id="KW-0496">Mitochondrion</keyword>
<dbReference type="InterPro" id="IPR028061">
    <property type="entry name" value="Fis1_TPR_C"/>
</dbReference>
<evidence type="ECO:0000256" key="3">
    <source>
        <dbReference type="ARBA" id="ARBA00014314"/>
    </source>
</evidence>
<name>A3M0L6_PICST</name>
<accession>A3M0L6</accession>
<keyword evidence="12" id="KW-1185">Reference proteome</keyword>
<dbReference type="Gene3D" id="1.25.40.10">
    <property type="entry name" value="Tetratricopeptide repeat domain"/>
    <property type="match status" value="1"/>
</dbReference>
<dbReference type="KEGG" id="pic:PICST_64686"/>
<dbReference type="OrthoDB" id="421154at2759"/>
<keyword evidence="4 10" id="KW-0812">Transmembrane</keyword>
<dbReference type="GO" id="GO:0000266">
    <property type="term" value="P:mitochondrial fission"/>
    <property type="evidence" value="ECO:0007669"/>
    <property type="project" value="UniProtKB-UniRule"/>
</dbReference>
<dbReference type="InParanoid" id="A3M0L6"/>
<dbReference type="InterPro" id="IPR011990">
    <property type="entry name" value="TPR-like_helical_dom_sf"/>
</dbReference>
<dbReference type="RefSeq" id="XP_001386577.2">
    <property type="nucleotide sequence ID" value="XM_001386540.1"/>
</dbReference>
<dbReference type="HOGENOM" id="CLU_104368_2_0_1"/>
<dbReference type="GO" id="GO:0000422">
    <property type="term" value="P:autophagy of mitochondrion"/>
    <property type="evidence" value="ECO:0007669"/>
    <property type="project" value="TreeGrafter"/>
</dbReference>
<dbReference type="PANTHER" id="PTHR13247">
    <property type="entry name" value="TETRATRICOPEPTIDE REPEAT PROTEIN 11 TPR REPEAT PROTEIN 11"/>
    <property type="match status" value="1"/>
</dbReference>
<protein>
    <recommendedName>
        <fullName evidence="3 9">Mitochondrial fission 1 protein</fullName>
    </recommendedName>
</protein>
<evidence type="ECO:0000256" key="6">
    <source>
        <dbReference type="ARBA" id="ARBA00022989"/>
    </source>
</evidence>
<comment type="similarity">
    <text evidence="2 9">Belongs to the FIS1 family.</text>
</comment>
<comment type="domain">
    <text evidence="9">The C-terminus is required for mitochondrial localization, while the N-terminus is necessary for mitochondrial fission.</text>
</comment>
<proteinExistence type="inferred from homology"/>
<dbReference type="AlphaFoldDB" id="A3M0L6"/>
<evidence type="ECO:0000313" key="12">
    <source>
        <dbReference type="Proteomes" id="UP000002258"/>
    </source>
</evidence>
<dbReference type="GO" id="GO:0016559">
    <property type="term" value="P:peroxisome fission"/>
    <property type="evidence" value="ECO:0007669"/>
    <property type="project" value="EnsemblFungi"/>
</dbReference>
<evidence type="ECO:0000256" key="10">
    <source>
        <dbReference type="SAM" id="Phobius"/>
    </source>
</evidence>
<keyword evidence="8 9" id="KW-0472">Membrane</keyword>
<feature type="transmembrane region" description="Helical" evidence="10">
    <location>
        <begin position="129"/>
        <end position="150"/>
    </location>
</feature>
<evidence type="ECO:0000313" key="11">
    <source>
        <dbReference type="EMBL" id="ABN68548.2"/>
    </source>
</evidence>
<dbReference type="GeneID" id="4840853"/>
<dbReference type="FunCoup" id="A3M0L6">
    <property type="interactions" value="705"/>
</dbReference>
<dbReference type="PANTHER" id="PTHR13247:SF0">
    <property type="entry name" value="MITOCHONDRIAL FISSION 1 PROTEIN"/>
    <property type="match status" value="1"/>
</dbReference>
<dbReference type="SUPFAM" id="SSF48452">
    <property type="entry name" value="TPR-like"/>
    <property type="match status" value="1"/>
</dbReference>
<evidence type="ECO:0000256" key="5">
    <source>
        <dbReference type="ARBA" id="ARBA00022787"/>
    </source>
</evidence>
<evidence type="ECO:0000256" key="4">
    <source>
        <dbReference type="ARBA" id="ARBA00022692"/>
    </source>
</evidence>
<dbReference type="Pfam" id="PF14852">
    <property type="entry name" value="Fis1_TPR_N"/>
    <property type="match status" value="1"/>
</dbReference>
<dbReference type="GO" id="GO:0090141">
    <property type="term" value="P:positive regulation of mitochondrial fission"/>
    <property type="evidence" value="ECO:0007669"/>
    <property type="project" value="EnsemblFungi"/>
</dbReference>
<dbReference type="GO" id="GO:0005778">
    <property type="term" value="C:peroxisomal membrane"/>
    <property type="evidence" value="ECO:0007669"/>
    <property type="project" value="TreeGrafter"/>
</dbReference>
<dbReference type="GO" id="GO:0005741">
    <property type="term" value="C:mitochondrial outer membrane"/>
    <property type="evidence" value="ECO:0007669"/>
    <property type="project" value="UniProtKB-SubCell"/>
</dbReference>
<dbReference type="InterPro" id="IPR033745">
    <property type="entry name" value="Fis1_cytosol"/>
</dbReference>
<evidence type="ECO:0000256" key="9">
    <source>
        <dbReference type="PIRNR" id="PIRNR008835"/>
    </source>
</evidence>
<dbReference type="EMBL" id="CP000502">
    <property type="protein sequence ID" value="ABN68548.2"/>
    <property type="molecule type" value="Genomic_DNA"/>
</dbReference>
<dbReference type="InterPro" id="IPR016543">
    <property type="entry name" value="Fis1"/>
</dbReference>
<evidence type="ECO:0000256" key="2">
    <source>
        <dbReference type="ARBA" id="ARBA00008937"/>
    </source>
</evidence>
<dbReference type="STRING" id="322104.A3M0L6"/>
<dbReference type="Proteomes" id="UP000002258">
    <property type="component" value="Chromosome 8"/>
</dbReference>
<evidence type="ECO:0000256" key="8">
    <source>
        <dbReference type="ARBA" id="ARBA00023136"/>
    </source>
</evidence>
<gene>
    <name evidence="11" type="primary">FIS1</name>
    <name evidence="11" type="ORF">PICST_64686</name>
</gene>
<reference evidence="11 12" key="1">
    <citation type="journal article" date="2007" name="Nat. Biotechnol.">
        <title>Genome sequence of the lignocellulose-bioconverting and xylose-fermenting yeast Pichia stipitis.</title>
        <authorList>
            <person name="Jeffries T.W."/>
            <person name="Grigoriev I.V."/>
            <person name="Grimwood J."/>
            <person name="Laplaza J.M."/>
            <person name="Aerts A."/>
            <person name="Salamov A."/>
            <person name="Schmutz J."/>
            <person name="Lindquist E."/>
            <person name="Dehal P."/>
            <person name="Shapiro H."/>
            <person name="Jin Y.S."/>
            <person name="Passoth V."/>
            <person name="Richardson P.M."/>
        </authorList>
    </citation>
    <scope>NUCLEOTIDE SEQUENCE [LARGE SCALE GENOMIC DNA]</scope>
    <source>
        <strain evidence="12">ATCC 58785 / CBS 6054 / NBRC 10063 / NRRL Y-11545</strain>
    </source>
</reference>
<dbReference type="PIRSF" id="PIRSF008835">
    <property type="entry name" value="TPR_repeat_11_Fis1"/>
    <property type="match status" value="1"/>
</dbReference>
<comment type="function">
    <text evidence="9">Has a role in mitochondrial fission.</text>
</comment>
<dbReference type="CDD" id="cd12212">
    <property type="entry name" value="Fis1"/>
    <property type="match status" value="1"/>
</dbReference>
<comment type="subcellular location">
    <subcellularLocation>
        <location evidence="1">Mitochondrion outer membrane</location>
        <topology evidence="1">Single-pass membrane protein</topology>
    </subcellularLocation>
</comment>
<evidence type="ECO:0000256" key="1">
    <source>
        <dbReference type="ARBA" id="ARBA00004572"/>
    </source>
</evidence>
<evidence type="ECO:0000256" key="7">
    <source>
        <dbReference type="ARBA" id="ARBA00023128"/>
    </source>
</evidence>
<dbReference type="eggNOG" id="KOG3364">
    <property type="taxonomic scope" value="Eukaryota"/>
</dbReference>
<dbReference type="OMA" id="QFNYAWG"/>
<keyword evidence="6 10" id="KW-1133">Transmembrane helix</keyword>
<sequence length="155" mass="17191">MSEKSSVYPALEELSSPLSNQQLQILKNQVEAEQPEVSPQTTFNYAWGLIKSSNHKHQEEGVRLLTGVFRDVPSMRRECLYYLSLGSYKIGDYTNARRYVDTLLDAEPENSQARALKVTIDDQVTKEGLIGLGIVGGAIAAIGLGIMGAMMRKKR</sequence>
<keyword evidence="5 9" id="KW-1000">Mitochondrion outer membrane</keyword>
<organism evidence="11 12">
    <name type="scientific">Scheffersomyces stipitis (strain ATCC 58785 / CBS 6054 / NBRC 10063 / NRRL Y-11545)</name>
    <name type="common">Yeast</name>
    <name type="synonym">Pichia stipitis</name>
    <dbReference type="NCBI Taxonomy" id="322104"/>
    <lineage>
        <taxon>Eukaryota</taxon>
        <taxon>Fungi</taxon>
        <taxon>Dikarya</taxon>
        <taxon>Ascomycota</taxon>
        <taxon>Saccharomycotina</taxon>
        <taxon>Pichiomycetes</taxon>
        <taxon>Debaryomycetaceae</taxon>
        <taxon>Scheffersomyces</taxon>
    </lineage>
</organism>
<dbReference type="InterPro" id="IPR028058">
    <property type="entry name" value="Fis1_TPR_N"/>
</dbReference>